<accession>A0A1I8I027</accession>
<dbReference type="Proteomes" id="UP000095280">
    <property type="component" value="Unplaced"/>
</dbReference>
<evidence type="ECO:0000313" key="1">
    <source>
        <dbReference type="Proteomes" id="UP000095280"/>
    </source>
</evidence>
<organism evidence="1 4">
    <name type="scientific">Macrostomum lignano</name>
    <dbReference type="NCBI Taxonomy" id="282301"/>
    <lineage>
        <taxon>Eukaryota</taxon>
        <taxon>Metazoa</taxon>
        <taxon>Spiralia</taxon>
        <taxon>Lophotrochozoa</taxon>
        <taxon>Platyhelminthes</taxon>
        <taxon>Rhabditophora</taxon>
        <taxon>Macrostomorpha</taxon>
        <taxon>Macrostomida</taxon>
        <taxon>Macrostomidae</taxon>
        <taxon>Macrostomum</taxon>
    </lineage>
</organism>
<reference evidence="2 3" key="1">
    <citation type="submission" date="2016-11" db="UniProtKB">
        <authorList>
            <consortium name="WormBaseParasite"/>
        </authorList>
    </citation>
    <scope>IDENTIFICATION</scope>
</reference>
<keyword evidence="1" id="KW-1185">Reference proteome</keyword>
<evidence type="ECO:0000313" key="2">
    <source>
        <dbReference type="WBParaSite" id="maker-uti_cns_0006432-snap-gene-0.3-mRNA-1"/>
    </source>
</evidence>
<dbReference type="WBParaSite" id="maker-uti_cns_0007570-snap-gene-0.5-mRNA-1">
    <property type="protein sequence ID" value="maker-uti_cns_0007570-snap-gene-0.5-mRNA-1"/>
    <property type="gene ID" value="maker-uti_cns_0007570-snap-gene-0.5"/>
</dbReference>
<proteinExistence type="predicted"/>
<evidence type="ECO:0000313" key="4">
    <source>
        <dbReference type="WBParaSite" id="maker-uti_cns_0009079-snap-gene-0.4-mRNA-1"/>
    </source>
</evidence>
<evidence type="ECO:0000313" key="3">
    <source>
        <dbReference type="WBParaSite" id="maker-uti_cns_0007570-snap-gene-0.5-mRNA-1"/>
    </source>
</evidence>
<dbReference type="AlphaFoldDB" id="A0A1I8I027"/>
<dbReference type="WBParaSite" id="maker-uti_cns_0006432-snap-gene-0.3-mRNA-1">
    <property type="protein sequence ID" value="maker-uti_cns_0006432-snap-gene-0.3-mRNA-1"/>
    <property type="gene ID" value="maker-uti_cns_0006432-snap-gene-0.3"/>
</dbReference>
<dbReference type="WBParaSite" id="maker-uti_cns_0009079-snap-gene-0.4-mRNA-1">
    <property type="protein sequence ID" value="maker-uti_cns_0009079-snap-gene-0.4-mRNA-1"/>
    <property type="gene ID" value="maker-uti_cns_0009079-snap-gene-0.4"/>
</dbReference>
<sequence length="151" mass="17901">RESEGTVCSSELYLYYRESFCRNRNGVHPIFKYGYRTGLSMVRELEQNLRRRQNRSLTDSDSSYFSQILSAPSGQTQALLRRKREVSQSVLRRHYCYSDEAIRREPNWRQKCCCGSCSRLFFIVQCRHPYESVPSGSCDLHWERLPLRLTD</sequence>
<protein>
    <submittedName>
        <fullName evidence="2 3">DBF4-type domain-containing protein</fullName>
    </submittedName>
</protein>
<name>A0A1I8I027_9PLAT</name>